<feature type="region of interest" description="Disordered" evidence="1">
    <location>
        <begin position="64"/>
        <end position="83"/>
    </location>
</feature>
<evidence type="ECO:0000313" key="3">
    <source>
        <dbReference type="EMBL" id="KAH8023273.1"/>
    </source>
</evidence>
<evidence type="ECO:0000256" key="1">
    <source>
        <dbReference type="SAM" id="MobiDB-lite"/>
    </source>
</evidence>
<name>A0A9J6DMM7_RHIMP</name>
<reference evidence="3" key="2">
    <citation type="submission" date="2021-09" db="EMBL/GenBank/DDBJ databases">
        <authorList>
            <person name="Jia N."/>
            <person name="Wang J."/>
            <person name="Shi W."/>
            <person name="Du L."/>
            <person name="Sun Y."/>
            <person name="Zhan W."/>
            <person name="Jiang J."/>
            <person name="Wang Q."/>
            <person name="Zhang B."/>
            <person name="Ji P."/>
            <person name="Sakyi L.B."/>
            <person name="Cui X."/>
            <person name="Yuan T."/>
            <person name="Jiang B."/>
            <person name="Yang W."/>
            <person name="Lam T.T.-Y."/>
            <person name="Chang Q."/>
            <person name="Ding S."/>
            <person name="Wang X."/>
            <person name="Zhu J."/>
            <person name="Ruan X."/>
            <person name="Zhao L."/>
            <person name="Wei J."/>
            <person name="Que T."/>
            <person name="Du C."/>
            <person name="Cheng J."/>
            <person name="Dai P."/>
            <person name="Han X."/>
            <person name="Huang E."/>
            <person name="Gao Y."/>
            <person name="Liu J."/>
            <person name="Shao H."/>
            <person name="Ye R."/>
            <person name="Li L."/>
            <person name="Wei W."/>
            <person name="Wang X."/>
            <person name="Wang C."/>
            <person name="Huo Q."/>
            <person name="Li W."/>
            <person name="Guo W."/>
            <person name="Chen H."/>
            <person name="Chen S."/>
            <person name="Zhou L."/>
            <person name="Zhou L."/>
            <person name="Ni X."/>
            <person name="Tian J."/>
            <person name="Zhou Y."/>
            <person name="Sheng Y."/>
            <person name="Liu T."/>
            <person name="Pan Y."/>
            <person name="Xia L."/>
            <person name="Li J."/>
            <person name="Zhao F."/>
            <person name="Cao W."/>
        </authorList>
    </citation>
    <scope>NUCLEOTIDE SEQUENCE</scope>
    <source>
        <strain evidence="3">Rmic-2018</strain>
        <tissue evidence="3">Larvae</tissue>
    </source>
</reference>
<dbReference type="Proteomes" id="UP000821866">
    <property type="component" value="Chromosome 6"/>
</dbReference>
<keyword evidence="2" id="KW-1133">Transmembrane helix</keyword>
<dbReference type="EMBL" id="JABSTU010000008">
    <property type="protein sequence ID" value="KAH8023273.1"/>
    <property type="molecule type" value="Genomic_DNA"/>
</dbReference>
<feature type="compositionally biased region" description="Gly residues" evidence="1">
    <location>
        <begin position="64"/>
        <end position="74"/>
    </location>
</feature>
<reference evidence="3" key="1">
    <citation type="journal article" date="2020" name="Cell">
        <title>Large-Scale Comparative Analyses of Tick Genomes Elucidate Their Genetic Diversity and Vector Capacities.</title>
        <authorList>
            <consortium name="Tick Genome and Microbiome Consortium (TIGMIC)"/>
            <person name="Jia N."/>
            <person name="Wang J."/>
            <person name="Shi W."/>
            <person name="Du L."/>
            <person name="Sun Y."/>
            <person name="Zhan W."/>
            <person name="Jiang J.F."/>
            <person name="Wang Q."/>
            <person name="Zhang B."/>
            <person name="Ji P."/>
            <person name="Bell-Sakyi L."/>
            <person name="Cui X.M."/>
            <person name="Yuan T.T."/>
            <person name="Jiang B.G."/>
            <person name="Yang W.F."/>
            <person name="Lam T.T."/>
            <person name="Chang Q.C."/>
            <person name="Ding S.J."/>
            <person name="Wang X.J."/>
            <person name="Zhu J.G."/>
            <person name="Ruan X.D."/>
            <person name="Zhao L."/>
            <person name="Wei J.T."/>
            <person name="Ye R.Z."/>
            <person name="Que T.C."/>
            <person name="Du C.H."/>
            <person name="Zhou Y.H."/>
            <person name="Cheng J.X."/>
            <person name="Dai P.F."/>
            <person name="Guo W.B."/>
            <person name="Han X.H."/>
            <person name="Huang E.J."/>
            <person name="Li L.F."/>
            <person name="Wei W."/>
            <person name="Gao Y.C."/>
            <person name="Liu J.Z."/>
            <person name="Shao H.Z."/>
            <person name="Wang X."/>
            <person name="Wang C.C."/>
            <person name="Yang T.C."/>
            <person name="Huo Q.B."/>
            <person name="Li W."/>
            <person name="Chen H.Y."/>
            <person name="Chen S.E."/>
            <person name="Zhou L.G."/>
            <person name="Ni X.B."/>
            <person name="Tian J.H."/>
            <person name="Sheng Y."/>
            <person name="Liu T."/>
            <person name="Pan Y.S."/>
            <person name="Xia L.Y."/>
            <person name="Li J."/>
            <person name="Zhao F."/>
            <person name="Cao W.C."/>
        </authorList>
    </citation>
    <scope>NUCLEOTIDE SEQUENCE</scope>
    <source>
        <strain evidence="3">Rmic-2018</strain>
    </source>
</reference>
<keyword evidence="2" id="KW-0472">Membrane</keyword>
<keyword evidence="4" id="KW-1185">Reference proteome</keyword>
<proteinExistence type="predicted"/>
<dbReference type="AlphaFoldDB" id="A0A9J6DMM7"/>
<accession>A0A9J6DMM7</accession>
<keyword evidence="2" id="KW-0812">Transmembrane</keyword>
<comment type="caution">
    <text evidence="3">The sequence shown here is derived from an EMBL/GenBank/DDBJ whole genome shotgun (WGS) entry which is preliminary data.</text>
</comment>
<protein>
    <submittedName>
        <fullName evidence="3">Uncharacterized protein</fullName>
    </submittedName>
</protein>
<dbReference type="VEuPathDB" id="VectorBase:LOC119172641"/>
<gene>
    <name evidence="3" type="ORF">HPB51_011716</name>
</gene>
<dbReference type="VEuPathDB" id="VectorBase:LOC119171702"/>
<evidence type="ECO:0000313" key="4">
    <source>
        <dbReference type="Proteomes" id="UP000821866"/>
    </source>
</evidence>
<organism evidence="3 4">
    <name type="scientific">Rhipicephalus microplus</name>
    <name type="common">Cattle tick</name>
    <name type="synonym">Boophilus microplus</name>
    <dbReference type="NCBI Taxonomy" id="6941"/>
    <lineage>
        <taxon>Eukaryota</taxon>
        <taxon>Metazoa</taxon>
        <taxon>Ecdysozoa</taxon>
        <taxon>Arthropoda</taxon>
        <taxon>Chelicerata</taxon>
        <taxon>Arachnida</taxon>
        <taxon>Acari</taxon>
        <taxon>Parasitiformes</taxon>
        <taxon>Ixodida</taxon>
        <taxon>Ixodoidea</taxon>
        <taxon>Ixodidae</taxon>
        <taxon>Rhipicephalinae</taxon>
        <taxon>Rhipicephalus</taxon>
        <taxon>Boophilus</taxon>
    </lineage>
</organism>
<evidence type="ECO:0000256" key="2">
    <source>
        <dbReference type="SAM" id="Phobius"/>
    </source>
</evidence>
<feature type="transmembrane region" description="Helical" evidence="2">
    <location>
        <begin position="38"/>
        <end position="59"/>
    </location>
</feature>
<sequence>MHRAMFRFSTRHSWDIRECRQFAEYDVFKTDKAQHAPVALVGAFGSLVAILCIGVYLAFSTDSGGGNDSSGRSGGKTSDGAAGSNTSIPFDNATWISIETTTAAASYRKGIMFCVLGQSFTAVDPITAGWCDYTIYPDLTVVNDGFQPLYRRSTWDKFREGFAKQKSVAPGVSFLLGQSDAATTIPAMGGQLSDLVRTVGVRAMGVLNYARHSSPNTNIMAPMFKAFTTALASEPGLVPMTFLGVWLYTHKAAAEFVSEVLSMQENLDTIILQTHMSEIHASPSTCISRPICVMSSVDTLPSFSIAEAAVTSLREESDKLRLLFSSTLGVMLYAGVPGTGQPSGADRPCAWSYMEDYNFVCNDSVLSGRRRYDSAGKYEYVSCEEDDRMYYVTFESNRSIVEKYQMYIPNISEGWALFDIQRDVGAKCSPFALNYERLETAQSIARNRTHVL</sequence>